<evidence type="ECO:0000313" key="7">
    <source>
        <dbReference type="Proteomes" id="UP001417504"/>
    </source>
</evidence>
<evidence type="ECO:0000256" key="2">
    <source>
        <dbReference type="ARBA" id="ARBA00006312"/>
    </source>
</evidence>
<dbReference type="InterPro" id="IPR006948">
    <property type="entry name" value="Alliinase_C"/>
</dbReference>
<dbReference type="GO" id="GO:0008483">
    <property type="term" value="F:transaminase activity"/>
    <property type="evidence" value="ECO:0007669"/>
    <property type="project" value="TreeGrafter"/>
</dbReference>
<evidence type="ECO:0000256" key="4">
    <source>
        <dbReference type="SAM" id="Phobius"/>
    </source>
</evidence>
<dbReference type="EMBL" id="JBBNAE010000006">
    <property type="protein sequence ID" value="KAK9117232.1"/>
    <property type="molecule type" value="Genomic_DNA"/>
</dbReference>
<dbReference type="InterPro" id="IPR037029">
    <property type="entry name" value="Alliinase_N_sf"/>
</dbReference>
<dbReference type="Gene3D" id="2.10.25.30">
    <property type="entry name" value="EGF-like, alliinase"/>
    <property type="match status" value="1"/>
</dbReference>
<reference evidence="6 7" key="1">
    <citation type="submission" date="2024-01" db="EMBL/GenBank/DDBJ databases">
        <title>Genome assemblies of Stephania.</title>
        <authorList>
            <person name="Yang L."/>
        </authorList>
    </citation>
    <scope>NUCLEOTIDE SEQUENCE [LARGE SCALE GENOMIC DNA]</scope>
    <source>
        <strain evidence="6">QJT</strain>
        <tissue evidence="6">Leaf</tissue>
    </source>
</reference>
<feature type="transmembrane region" description="Helical" evidence="4">
    <location>
        <begin position="21"/>
        <end position="40"/>
    </location>
</feature>
<dbReference type="Gene3D" id="3.90.1150.10">
    <property type="entry name" value="Aspartate Aminotransferase, domain 1"/>
    <property type="match status" value="1"/>
</dbReference>
<feature type="domain" description="Alliinase C-terminal" evidence="5">
    <location>
        <begin position="103"/>
        <end position="462"/>
    </location>
</feature>
<proteinExistence type="inferred from homology"/>
<dbReference type="AlphaFoldDB" id="A0AAP0NRL8"/>
<dbReference type="InterPro" id="IPR015421">
    <property type="entry name" value="PyrdxlP-dep_Trfase_major"/>
</dbReference>
<dbReference type="InterPro" id="IPR015422">
    <property type="entry name" value="PyrdxlP-dep_Trfase_small"/>
</dbReference>
<keyword evidence="7" id="KW-1185">Reference proteome</keyword>
<dbReference type="InterPro" id="IPR015424">
    <property type="entry name" value="PyrdxlP-dep_Trfase"/>
</dbReference>
<dbReference type="Proteomes" id="UP001417504">
    <property type="component" value="Unassembled WGS sequence"/>
</dbReference>
<keyword evidence="4" id="KW-0812">Transmembrane</keyword>
<comment type="caution">
    <text evidence="6">The sequence shown here is derived from an EMBL/GenBank/DDBJ whole genome shotgun (WGS) entry which is preliminary data.</text>
</comment>
<keyword evidence="4" id="KW-0472">Membrane</keyword>
<evidence type="ECO:0000313" key="6">
    <source>
        <dbReference type="EMBL" id="KAK9117232.1"/>
    </source>
</evidence>
<evidence type="ECO:0000256" key="1">
    <source>
        <dbReference type="ARBA" id="ARBA00001933"/>
    </source>
</evidence>
<dbReference type="Gene3D" id="3.40.640.10">
    <property type="entry name" value="Type I PLP-dependent aspartate aminotransferase-like (Major domain)"/>
    <property type="match status" value="1"/>
</dbReference>
<sequence length="465" mass="51776">MGKTCDAQVRKSGGLGSGISWRYLFMFSIMLNLSLLISRFTQDHKTTTGLGLGLGLGFGLGAQQSKRDVSPLSFTDKAPVCGKMGSTNSYCAPIIGFGDEPLINLDHGDPTMFESFWRSMGDRSNIVISGWQLMSYFSDIGNLCWFLEPEFARQIRRLHQVVGNARSEDRHIVVGTGSTQLFQAALYALSPSDASEPTSVVSAAPFYSSYPSITDYLKSGLYKWAGDAHTFVKKGPYIELVTSPNNPDGYVRKAVINRTGGILVHDLAYYWPQYTPITSQADHDLMLFTVSKSTGHAGTRIGWALVRDKEVARRMTKFIELNTIGVSKDSQLRAAKILETVSDSCGHSDDADHPAESFFEFGRQQMTKRWEQLRDAVVKSGMFSLPKFTNDFCNHAGQTIEPHPAFAWLKCEGGIEDCESFLRGHKILTRSGRHFGVDSTYVRISMLDRDETFNLFIERLSGIRK</sequence>
<dbReference type="PANTHER" id="PTHR43795:SF22">
    <property type="entry name" value="TRYPTOPHAN AMINOTRANSFERASE-RELATED PROTEIN 2"/>
    <property type="match status" value="1"/>
</dbReference>
<organism evidence="6 7">
    <name type="scientific">Stephania japonica</name>
    <dbReference type="NCBI Taxonomy" id="461633"/>
    <lineage>
        <taxon>Eukaryota</taxon>
        <taxon>Viridiplantae</taxon>
        <taxon>Streptophyta</taxon>
        <taxon>Embryophyta</taxon>
        <taxon>Tracheophyta</taxon>
        <taxon>Spermatophyta</taxon>
        <taxon>Magnoliopsida</taxon>
        <taxon>Ranunculales</taxon>
        <taxon>Menispermaceae</taxon>
        <taxon>Menispermoideae</taxon>
        <taxon>Cissampelideae</taxon>
        <taxon>Stephania</taxon>
    </lineage>
</organism>
<evidence type="ECO:0000259" key="5">
    <source>
        <dbReference type="Pfam" id="PF04864"/>
    </source>
</evidence>
<dbReference type="CDD" id="cd00609">
    <property type="entry name" value="AAT_like"/>
    <property type="match status" value="1"/>
</dbReference>
<dbReference type="SUPFAM" id="SSF53383">
    <property type="entry name" value="PLP-dependent transferases"/>
    <property type="match status" value="1"/>
</dbReference>
<comment type="cofactor">
    <cofactor evidence="1">
        <name>pyridoxal 5'-phosphate</name>
        <dbReference type="ChEBI" id="CHEBI:597326"/>
    </cofactor>
</comment>
<gene>
    <name evidence="6" type="ORF">Sjap_016179</name>
</gene>
<keyword evidence="3" id="KW-0663">Pyridoxal phosphate</keyword>
<dbReference type="GO" id="GO:0006520">
    <property type="term" value="P:amino acid metabolic process"/>
    <property type="evidence" value="ECO:0007669"/>
    <property type="project" value="TreeGrafter"/>
</dbReference>
<protein>
    <recommendedName>
        <fullName evidence="5">Alliinase C-terminal domain-containing protein</fullName>
    </recommendedName>
</protein>
<dbReference type="Pfam" id="PF04864">
    <property type="entry name" value="Alliinase_C"/>
    <property type="match status" value="1"/>
</dbReference>
<name>A0AAP0NRL8_9MAGN</name>
<dbReference type="GO" id="GO:0016846">
    <property type="term" value="F:carbon-sulfur lyase activity"/>
    <property type="evidence" value="ECO:0007669"/>
    <property type="project" value="InterPro"/>
</dbReference>
<dbReference type="PANTHER" id="PTHR43795">
    <property type="entry name" value="BIFUNCTIONAL ASPARTATE AMINOTRANSFERASE AND GLUTAMATE/ASPARTATE-PREPHENATE AMINOTRANSFERASE-RELATED"/>
    <property type="match status" value="1"/>
</dbReference>
<dbReference type="InterPro" id="IPR050478">
    <property type="entry name" value="Ethylene_sulfur-biosynth"/>
</dbReference>
<accession>A0AAP0NRL8</accession>
<comment type="similarity">
    <text evidence="2">Belongs to the alliinase family.</text>
</comment>
<evidence type="ECO:0000256" key="3">
    <source>
        <dbReference type="ARBA" id="ARBA00022898"/>
    </source>
</evidence>
<keyword evidence="4" id="KW-1133">Transmembrane helix</keyword>